<reference evidence="8" key="1">
    <citation type="submission" date="2021-01" db="EMBL/GenBank/DDBJ databases">
        <authorList>
            <person name="Corre E."/>
            <person name="Pelletier E."/>
            <person name="Niang G."/>
            <person name="Scheremetjew M."/>
            <person name="Finn R."/>
            <person name="Kale V."/>
            <person name="Holt S."/>
            <person name="Cochrane G."/>
            <person name="Meng A."/>
            <person name="Brown T."/>
            <person name="Cohen L."/>
        </authorList>
    </citation>
    <scope>NUCLEOTIDE SEQUENCE</scope>
    <source>
        <strain evidence="8">NIES-2562</strain>
    </source>
</reference>
<evidence type="ECO:0000256" key="4">
    <source>
        <dbReference type="ARBA" id="ARBA00022777"/>
    </source>
</evidence>
<dbReference type="Gene3D" id="3.30.200.20">
    <property type="entry name" value="Phosphorylase Kinase, domain 1"/>
    <property type="match status" value="1"/>
</dbReference>
<evidence type="ECO:0000313" key="8">
    <source>
        <dbReference type="EMBL" id="CAE0257501.1"/>
    </source>
</evidence>
<dbReference type="GO" id="GO:0000776">
    <property type="term" value="C:kinetochore"/>
    <property type="evidence" value="ECO:0007669"/>
    <property type="project" value="TreeGrafter"/>
</dbReference>
<evidence type="ECO:0000256" key="3">
    <source>
        <dbReference type="ARBA" id="ARBA00022741"/>
    </source>
</evidence>
<feature type="compositionally biased region" description="Polar residues" evidence="6">
    <location>
        <begin position="414"/>
        <end position="425"/>
    </location>
</feature>
<evidence type="ECO:0000256" key="2">
    <source>
        <dbReference type="ARBA" id="ARBA00022679"/>
    </source>
</evidence>
<keyword evidence="5" id="KW-0067">ATP-binding</keyword>
<dbReference type="GO" id="GO:0007094">
    <property type="term" value="P:mitotic spindle assembly checkpoint signaling"/>
    <property type="evidence" value="ECO:0007669"/>
    <property type="project" value="TreeGrafter"/>
</dbReference>
<dbReference type="SMART" id="SM00220">
    <property type="entry name" value="S_TKc"/>
    <property type="match status" value="1"/>
</dbReference>
<keyword evidence="4" id="KW-0418">Kinase</keyword>
<name>A0A7S3GBP1_9EUKA</name>
<dbReference type="PROSITE" id="PS00108">
    <property type="entry name" value="PROTEIN_KINASE_ST"/>
    <property type="match status" value="1"/>
</dbReference>
<keyword evidence="2" id="KW-0808">Transferase</keyword>
<dbReference type="GO" id="GO:0033316">
    <property type="term" value="P:meiotic spindle assembly checkpoint signaling"/>
    <property type="evidence" value="ECO:0007669"/>
    <property type="project" value="TreeGrafter"/>
</dbReference>
<dbReference type="Gene3D" id="1.10.510.10">
    <property type="entry name" value="Transferase(Phosphotransferase) domain 1"/>
    <property type="match status" value="1"/>
</dbReference>
<sequence length="501" mass="56072">MEEKGNPREQREVVKARRPEGSRPAPLAPSSAEKKRQRTASVAAAHNDDTIFVRRVPYTRLDVMGRGGSSKVFKVMGPDRKTYALKKIRTKGLDRETVESFENEISLLKSLKGKDGIIRLVNYEIQPGLIYVVLELGEIDLARKLFKMREEDKPIHENFLKLRWQEMLEAVNTLHHERVVHSDLKPANFLFVEGSLKLIDFGIAKAISDDTTNIARDSQVGTLNYMSPEAIQGQGGSIPGEKPRLKVGRKSDIWSLGCILYQMVYGRTPFAHVKNFMQKLQCITDPRVEIEYPPIPAHLSHLSGDLLSVMKGSLERDVKKRFAMDELLSHPLLSGRGAGCNAERELSLPLSQVQAMLKQMHATGGLTRDLNVDDLMSTINAQVKGGREIDITETLSSSIHRHNQGEEAVEAQTPHLTSSVSQSRPARQIDDELARSISNARRHLRHVDTIELAKQKQIQSESKAEGLEGLLRKGLSAHRRAIEVASGSRAGVEESTEDWRE</sequence>
<organism evidence="8">
    <name type="scientific">Palpitomonas bilix</name>
    <dbReference type="NCBI Taxonomy" id="652834"/>
    <lineage>
        <taxon>Eukaryota</taxon>
        <taxon>Eukaryota incertae sedis</taxon>
    </lineage>
</organism>
<dbReference type="InterPro" id="IPR000719">
    <property type="entry name" value="Prot_kinase_dom"/>
</dbReference>
<dbReference type="GO" id="GO:0004674">
    <property type="term" value="F:protein serine/threonine kinase activity"/>
    <property type="evidence" value="ECO:0007669"/>
    <property type="project" value="UniProtKB-KW"/>
</dbReference>
<dbReference type="CDD" id="cd14131">
    <property type="entry name" value="PKc_Mps1"/>
    <property type="match status" value="1"/>
</dbReference>
<protein>
    <recommendedName>
        <fullName evidence="7">Protein kinase domain-containing protein</fullName>
    </recommendedName>
</protein>
<feature type="domain" description="Protein kinase" evidence="7">
    <location>
        <begin position="58"/>
        <end position="333"/>
    </location>
</feature>
<dbReference type="InterPro" id="IPR011009">
    <property type="entry name" value="Kinase-like_dom_sf"/>
</dbReference>
<dbReference type="Pfam" id="PF00069">
    <property type="entry name" value="Pkinase"/>
    <property type="match status" value="1"/>
</dbReference>
<dbReference type="GO" id="GO:0005524">
    <property type="term" value="F:ATP binding"/>
    <property type="evidence" value="ECO:0007669"/>
    <property type="project" value="UniProtKB-KW"/>
</dbReference>
<keyword evidence="3" id="KW-0547">Nucleotide-binding</keyword>
<dbReference type="EMBL" id="HBIB01030517">
    <property type="protein sequence ID" value="CAE0257501.1"/>
    <property type="molecule type" value="Transcribed_RNA"/>
</dbReference>
<gene>
    <name evidence="8" type="ORF">PBIL07802_LOCUS19760</name>
</gene>
<dbReference type="InterPro" id="IPR027084">
    <property type="entry name" value="Mps1_cat"/>
</dbReference>
<dbReference type="GO" id="GO:0005634">
    <property type="term" value="C:nucleus"/>
    <property type="evidence" value="ECO:0007669"/>
    <property type="project" value="TreeGrafter"/>
</dbReference>
<dbReference type="PANTHER" id="PTHR22974">
    <property type="entry name" value="MIXED LINEAGE PROTEIN KINASE"/>
    <property type="match status" value="1"/>
</dbReference>
<dbReference type="PROSITE" id="PS50011">
    <property type="entry name" value="PROTEIN_KINASE_DOM"/>
    <property type="match status" value="1"/>
</dbReference>
<evidence type="ECO:0000259" key="7">
    <source>
        <dbReference type="PROSITE" id="PS50011"/>
    </source>
</evidence>
<evidence type="ECO:0000256" key="1">
    <source>
        <dbReference type="ARBA" id="ARBA00022527"/>
    </source>
</evidence>
<proteinExistence type="predicted"/>
<dbReference type="AlphaFoldDB" id="A0A7S3GBP1"/>
<evidence type="ECO:0000256" key="5">
    <source>
        <dbReference type="ARBA" id="ARBA00022840"/>
    </source>
</evidence>
<feature type="region of interest" description="Disordered" evidence="6">
    <location>
        <begin position="1"/>
        <end position="42"/>
    </location>
</feature>
<dbReference type="GO" id="GO:0004712">
    <property type="term" value="F:protein serine/threonine/tyrosine kinase activity"/>
    <property type="evidence" value="ECO:0007669"/>
    <property type="project" value="TreeGrafter"/>
</dbReference>
<dbReference type="GO" id="GO:0098813">
    <property type="term" value="P:nuclear chromosome segregation"/>
    <property type="evidence" value="ECO:0007669"/>
    <property type="project" value="UniProtKB-ARBA"/>
</dbReference>
<dbReference type="FunFam" id="1.10.510.10:FF:000224">
    <property type="entry name" value="serine/threonine-protein kinase mph1 isoform X1"/>
    <property type="match status" value="1"/>
</dbReference>
<dbReference type="SUPFAM" id="SSF56112">
    <property type="entry name" value="Protein kinase-like (PK-like)"/>
    <property type="match status" value="1"/>
</dbReference>
<feature type="region of interest" description="Disordered" evidence="6">
    <location>
        <begin position="408"/>
        <end position="427"/>
    </location>
</feature>
<feature type="compositionally biased region" description="Basic and acidic residues" evidence="6">
    <location>
        <begin position="1"/>
        <end position="21"/>
    </location>
</feature>
<evidence type="ECO:0000256" key="6">
    <source>
        <dbReference type="SAM" id="MobiDB-lite"/>
    </source>
</evidence>
<dbReference type="GO" id="GO:0034501">
    <property type="term" value="P:protein localization to kinetochore"/>
    <property type="evidence" value="ECO:0007669"/>
    <property type="project" value="TreeGrafter"/>
</dbReference>
<dbReference type="FunFam" id="3.30.200.20:FF:000131">
    <property type="entry name" value="Dual specificity protein kinase TTK"/>
    <property type="match status" value="1"/>
</dbReference>
<accession>A0A7S3GBP1</accession>
<keyword evidence="1" id="KW-0723">Serine/threonine-protein kinase</keyword>
<dbReference type="InterPro" id="IPR008271">
    <property type="entry name" value="Ser/Thr_kinase_AS"/>
</dbReference>
<dbReference type="PANTHER" id="PTHR22974:SF21">
    <property type="entry name" value="DUAL SPECIFICITY PROTEIN KINASE TTK"/>
    <property type="match status" value="1"/>
</dbReference>